<accession>X0Y504</accession>
<feature type="non-terminal residue" evidence="1">
    <location>
        <position position="246"/>
    </location>
</feature>
<sequence length="246" mass="29354">KRKSAVPFYGYHIKEMDTHARRWNAKVYHWQDLTHNWTAQVNSNISSDETFNDSYTDDWIKIERDIDSSVAFTKTDPQSTARIYFSRYDVFDSTDNKYILTELTAPALSFRTTRIKIRKLPLYYKWEINGKRTWTKSSDFYLVTGNSNFDLTNPLRITKRITLTSGVGFTEEWKDRKSKIDTEDVFRSVYRTDLNLKIRSFYFLDHDFGHHFVQELYKKNDEYHGVLQNKLRTTQSLYLDNLTLRG</sequence>
<gene>
    <name evidence="1" type="ORF">S01H1_70238</name>
</gene>
<evidence type="ECO:0000313" key="1">
    <source>
        <dbReference type="EMBL" id="GAG31921.1"/>
    </source>
</evidence>
<evidence type="ECO:0008006" key="2">
    <source>
        <dbReference type="Google" id="ProtNLM"/>
    </source>
</evidence>
<comment type="caution">
    <text evidence="1">The sequence shown here is derived from an EMBL/GenBank/DDBJ whole genome shotgun (WGS) entry which is preliminary data.</text>
</comment>
<name>X0Y504_9ZZZZ</name>
<dbReference type="AlphaFoldDB" id="X0Y504"/>
<proteinExistence type="predicted"/>
<organism evidence="1">
    <name type="scientific">marine sediment metagenome</name>
    <dbReference type="NCBI Taxonomy" id="412755"/>
    <lineage>
        <taxon>unclassified sequences</taxon>
        <taxon>metagenomes</taxon>
        <taxon>ecological metagenomes</taxon>
    </lineage>
</organism>
<dbReference type="EMBL" id="BARS01046693">
    <property type="protein sequence ID" value="GAG31921.1"/>
    <property type="molecule type" value="Genomic_DNA"/>
</dbReference>
<reference evidence="1" key="1">
    <citation type="journal article" date="2014" name="Front. Microbiol.">
        <title>High frequency of phylogenetically diverse reductive dehalogenase-homologous genes in deep subseafloor sedimentary metagenomes.</title>
        <authorList>
            <person name="Kawai M."/>
            <person name="Futagami T."/>
            <person name="Toyoda A."/>
            <person name="Takaki Y."/>
            <person name="Nishi S."/>
            <person name="Hori S."/>
            <person name="Arai W."/>
            <person name="Tsubouchi T."/>
            <person name="Morono Y."/>
            <person name="Uchiyama I."/>
            <person name="Ito T."/>
            <person name="Fujiyama A."/>
            <person name="Inagaki F."/>
            <person name="Takami H."/>
        </authorList>
    </citation>
    <scope>NUCLEOTIDE SEQUENCE</scope>
    <source>
        <strain evidence="1">Expedition CK06-06</strain>
    </source>
</reference>
<feature type="non-terminal residue" evidence="1">
    <location>
        <position position="1"/>
    </location>
</feature>
<protein>
    <recommendedName>
        <fullName evidence="2">LptD C-terminal domain-containing protein</fullName>
    </recommendedName>
</protein>